<evidence type="ECO:0000256" key="1">
    <source>
        <dbReference type="SAM" id="Phobius"/>
    </source>
</evidence>
<gene>
    <name evidence="2" type="ORF">NQZ67_21795</name>
</gene>
<dbReference type="RefSeq" id="WP_257450031.1">
    <property type="nucleotide sequence ID" value="NZ_JANIPJ010000017.1"/>
</dbReference>
<dbReference type="InterPro" id="IPR014717">
    <property type="entry name" value="Transl_elong_EF1B/ribsomal_bS6"/>
</dbReference>
<protein>
    <submittedName>
        <fullName evidence="2">Uncharacterized protein</fullName>
    </submittedName>
</protein>
<organism evidence="2 3">
    <name type="scientific">Paenibacillus soyae</name>
    <dbReference type="NCBI Taxonomy" id="2969249"/>
    <lineage>
        <taxon>Bacteria</taxon>
        <taxon>Bacillati</taxon>
        <taxon>Bacillota</taxon>
        <taxon>Bacilli</taxon>
        <taxon>Bacillales</taxon>
        <taxon>Paenibacillaceae</taxon>
        <taxon>Paenibacillus</taxon>
    </lineage>
</organism>
<feature type="transmembrane region" description="Helical" evidence="1">
    <location>
        <begin position="15"/>
        <end position="36"/>
    </location>
</feature>
<evidence type="ECO:0000313" key="3">
    <source>
        <dbReference type="Proteomes" id="UP001141950"/>
    </source>
</evidence>
<keyword evidence="1" id="KW-0812">Transmembrane</keyword>
<dbReference type="Proteomes" id="UP001141950">
    <property type="component" value="Unassembled WGS sequence"/>
</dbReference>
<comment type="caution">
    <text evidence="2">The sequence shown here is derived from an EMBL/GenBank/DDBJ whole genome shotgun (WGS) entry which is preliminary data.</text>
</comment>
<dbReference type="EMBL" id="JANIPJ010000017">
    <property type="protein sequence ID" value="MCR2806519.1"/>
    <property type="molecule type" value="Genomic_DNA"/>
</dbReference>
<evidence type="ECO:0000313" key="2">
    <source>
        <dbReference type="EMBL" id="MCR2806519.1"/>
    </source>
</evidence>
<name>A0A9X2MUI5_9BACL</name>
<dbReference type="AlphaFoldDB" id="A0A9X2MUI5"/>
<keyword evidence="3" id="KW-1185">Reference proteome</keyword>
<keyword evidence="1" id="KW-1133">Transmembrane helix</keyword>
<reference evidence="2" key="1">
    <citation type="submission" date="2022-08" db="EMBL/GenBank/DDBJ databases">
        <title>The genomic sequence of strain Paenibacillus sp. SCIV0701.</title>
        <authorList>
            <person name="Zhao H."/>
        </authorList>
    </citation>
    <scope>NUCLEOTIDE SEQUENCE</scope>
    <source>
        <strain evidence="2">SCIV0701</strain>
    </source>
</reference>
<accession>A0A9X2MUI5</accession>
<proteinExistence type="predicted"/>
<keyword evidence="1" id="KW-0472">Membrane</keyword>
<dbReference type="Gene3D" id="3.30.70.60">
    <property type="match status" value="1"/>
</dbReference>
<sequence>MEQNNRFLLTRRNTLLLALMVAYLGINAATWFFFVAPAYKEHDSLKDEIAQAEGQLNQLRNEYVTDSISEEMLEELAGQIPDTFEDSAALEQVLTVGLKSKVLTAHFAQSSTSSAEDQTAGTEAQQASSTSLAYDLVLVGHLDNLVSYVDNMQQFERLFTVKSWSFNELTKDVIERDYPDIYGHAFTDKNKEILSLHLTVETYAKNTTAQ</sequence>